<dbReference type="GO" id="GO:0008199">
    <property type="term" value="F:ferric iron binding"/>
    <property type="evidence" value="ECO:0007669"/>
    <property type="project" value="InterPro"/>
</dbReference>
<name>A0A099KPR5_COLPS</name>
<dbReference type="PROSITE" id="PS00083">
    <property type="entry name" value="INTRADIOL_DIOXYGENAS"/>
    <property type="match status" value="1"/>
</dbReference>
<gene>
    <name evidence="5" type="ORF">GAB14E_3079</name>
</gene>
<dbReference type="PANTHER" id="PTHR33711">
    <property type="entry name" value="DIOXYGENASE, PUTATIVE (AFU_ORTHOLOGUE AFUA_2G02910)-RELATED"/>
    <property type="match status" value="1"/>
</dbReference>
<organism evidence="5 6">
    <name type="scientific">Colwellia psychrerythraea</name>
    <name type="common">Vibrio psychroerythus</name>
    <dbReference type="NCBI Taxonomy" id="28229"/>
    <lineage>
        <taxon>Bacteria</taxon>
        <taxon>Pseudomonadati</taxon>
        <taxon>Pseudomonadota</taxon>
        <taxon>Gammaproteobacteria</taxon>
        <taxon>Alteromonadales</taxon>
        <taxon>Colwelliaceae</taxon>
        <taxon>Colwellia</taxon>
    </lineage>
</organism>
<evidence type="ECO:0000313" key="5">
    <source>
        <dbReference type="EMBL" id="KGJ91922.1"/>
    </source>
</evidence>
<comment type="similarity">
    <text evidence="1">Belongs to the intradiol ring-cleavage dioxygenase family.</text>
</comment>
<evidence type="ECO:0000256" key="2">
    <source>
        <dbReference type="ARBA" id="ARBA00022964"/>
    </source>
</evidence>
<sequence>MKLLTRRGLLKGFITLAGLSVYSRNAMSEVLTPRTTEGPFYPSPSMRFADVDNDLIKVSGAVKKAGGEIIQLKGKVMSKQGKPLAGHRIEIWQCDVNGKYLHSGDAQDVVYDNGFQGFGHDITDKNGNYRFKTIKPTVYPGRAPHIHVKVLNGERELLTTQFYIAGDKNNSADGLYRRMSAKQAKAVSMVFTQNNKLIETTINVVV</sequence>
<dbReference type="OrthoDB" id="9805815at2"/>
<dbReference type="Proteomes" id="UP000029868">
    <property type="component" value="Unassembled WGS sequence"/>
</dbReference>
<comment type="caution">
    <text evidence="5">The sequence shown here is derived from an EMBL/GenBank/DDBJ whole genome shotgun (WGS) entry which is preliminary data.</text>
</comment>
<evidence type="ECO:0000256" key="1">
    <source>
        <dbReference type="ARBA" id="ARBA00007825"/>
    </source>
</evidence>
<dbReference type="RefSeq" id="WP_033082792.1">
    <property type="nucleotide sequence ID" value="NZ_JQEC01000039.1"/>
</dbReference>
<dbReference type="InterPro" id="IPR000627">
    <property type="entry name" value="Intradiol_dOase_C"/>
</dbReference>
<dbReference type="InterPro" id="IPR015889">
    <property type="entry name" value="Intradiol_dOase_core"/>
</dbReference>
<evidence type="ECO:0000256" key="3">
    <source>
        <dbReference type="ARBA" id="ARBA00023002"/>
    </source>
</evidence>
<proteinExistence type="inferred from homology"/>
<dbReference type="PATRIC" id="fig|28229.3.peg.2798"/>
<evidence type="ECO:0000259" key="4">
    <source>
        <dbReference type="PROSITE" id="PS00083"/>
    </source>
</evidence>
<dbReference type="InterPro" id="IPR039387">
    <property type="entry name" value="3_4-PCD"/>
</dbReference>
<reference evidence="5 6" key="1">
    <citation type="submission" date="2014-08" db="EMBL/GenBank/DDBJ databases">
        <title>Genomic and Phenotypic Diversity of Colwellia psychrerythraea strains from Disparate Marine Basins.</title>
        <authorList>
            <person name="Techtmann S.M."/>
            <person name="Stelling S.C."/>
            <person name="Utturkar S.M."/>
            <person name="Alshibli N."/>
            <person name="Harris A."/>
            <person name="Brown S.D."/>
            <person name="Hazen T.C."/>
        </authorList>
    </citation>
    <scope>NUCLEOTIDE SEQUENCE [LARGE SCALE GENOMIC DNA]</scope>
    <source>
        <strain evidence="5 6">GAB14E</strain>
    </source>
</reference>
<dbReference type="AlphaFoldDB" id="A0A099KPR5"/>
<dbReference type="EMBL" id="JQEC01000039">
    <property type="protein sequence ID" value="KGJ91922.1"/>
    <property type="molecule type" value="Genomic_DNA"/>
</dbReference>
<dbReference type="InterPro" id="IPR050770">
    <property type="entry name" value="Intradiol_RC_Dioxygenase"/>
</dbReference>
<keyword evidence="3" id="KW-0560">Oxidoreductase</keyword>
<evidence type="ECO:0000313" key="6">
    <source>
        <dbReference type="Proteomes" id="UP000029868"/>
    </source>
</evidence>
<dbReference type="SUPFAM" id="SSF49482">
    <property type="entry name" value="Aromatic compound dioxygenase"/>
    <property type="match status" value="1"/>
</dbReference>
<protein>
    <submittedName>
        <fullName evidence="5">Intradiol ring-cleavage dioxygenase</fullName>
    </submittedName>
</protein>
<dbReference type="CDD" id="cd03459">
    <property type="entry name" value="3_4-PCD"/>
    <property type="match status" value="1"/>
</dbReference>
<dbReference type="GO" id="GO:0018578">
    <property type="term" value="F:protocatechuate 3,4-dioxygenase activity"/>
    <property type="evidence" value="ECO:0007669"/>
    <property type="project" value="InterPro"/>
</dbReference>
<feature type="domain" description="Intradiol ring-cleavage dioxygenases" evidence="4">
    <location>
        <begin position="72"/>
        <end position="100"/>
    </location>
</feature>
<dbReference type="PANTHER" id="PTHR33711:SF9">
    <property type="entry name" value="PROTOCATECHUATE 3,4-DIOXYGENASE ALPHA CHAIN"/>
    <property type="match status" value="1"/>
</dbReference>
<dbReference type="Gene3D" id="2.60.130.10">
    <property type="entry name" value="Aromatic compound dioxygenase"/>
    <property type="match status" value="1"/>
</dbReference>
<keyword evidence="2 5" id="KW-0223">Dioxygenase</keyword>
<dbReference type="Pfam" id="PF00775">
    <property type="entry name" value="Dioxygenase_C"/>
    <property type="match status" value="1"/>
</dbReference>
<accession>A0A099KPR5</accession>